<reference evidence="6" key="1">
    <citation type="submission" date="2018-05" db="EMBL/GenBank/DDBJ databases">
        <authorList>
            <person name="Lanie J.A."/>
            <person name="Ng W.-L."/>
            <person name="Kazmierczak K.M."/>
            <person name="Andrzejewski T.M."/>
            <person name="Davidsen T.M."/>
            <person name="Wayne K.J."/>
            <person name="Tettelin H."/>
            <person name="Glass J.I."/>
            <person name="Rusch D."/>
            <person name="Podicherti R."/>
            <person name="Tsui H.-C.T."/>
            <person name="Winkler M.E."/>
        </authorList>
    </citation>
    <scope>NUCLEOTIDE SEQUENCE</scope>
</reference>
<feature type="domain" description="Radical SAM core" evidence="5">
    <location>
        <begin position="38"/>
        <end position="158"/>
    </location>
</feature>
<dbReference type="CDD" id="cd01335">
    <property type="entry name" value="Radical_SAM"/>
    <property type="match status" value="1"/>
</dbReference>
<evidence type="ECO:0000256" key="4">
    <source>
        <dbReference type="ARBA" id="ARBA00023014"/>
    </source>
</evidence>
<dbReference type="SUPFAM" id="SSF102114">
    <property type="entry name" value="Radical SAM enzymes"/>
    <property type="match status" value="1"/>
</dbReference>
<dbReference type="Gene3D" id="3.20.20.70">
    <property type="entry name" value="Aldolase class I"/>
    <property type="match status" value="1"/>
</dbReference>
<dbReference type="PANTHER" id="PTHR11228:SF7">
    <property type="entry name" value="PQQA PEPTIDE CYCLASE"/>
    <property type="match status" value="1"/>
</dbReference>
<evidence type="ECO:0000259" key="5">
    <source>
        <dbReference type="Pfam" id="PF04055"/>
    </source>
</evidence>
<accession>A0A381YZ15</accession>
<dbReference type="InterPro" id="IPR007197">
    <property type="entry name" value="rSAM"/>
</dbReference>
<evidence type="ECO:0000256" key="1">
    <source>
        <dbReference type="ARBA" id="ARBA00022691"/>
    </source>
</evidence>
<dbReference type="InterPro" id="IPR058240">
    <property type="entry name" value="rSAM_sf"/>
</dbReference>
<dbReference type="Pfam" id="PF04055">
    <property type="entry name" value="Radical_SAM"/>
    <property type="match status" value="1"/>
</dbReference>
<proteinExistence type="predicted"/>
<dbReference type="PANTHER" id="PTHR11228">
    <property type="entry name" value="RADICAL SAM DOMAIN PROTEIN"/>
    <property type="match status" value="1"/>
</dbReference>
<keyword evidence="4" id="KW-0411">Iron-sulfur</keyword>
<evidence type="ECO:0000256" key="3">
    <source>
        <dbReference type="ARBA" id="ARBA00023004"/>
    </source>
</evidence>
<dbReference type="InterPro" id="IPR050377">
    <property type="entry name" value="Radical_SAM_PqqE_MftC-like"/>
</dbReference>
<evidence type="ECO:0000256" key="2">
    <source>
        <dbReference type="ARBA" id="ARBA00022723"/>
    </source>
</evidence>
<keyword evidence="1" id="KW-0949">S-adenosyl-L-methionine</keyword>
<organism evidence="6">
    <name type="scientific">marine metagenome</name>
    <dbReference type="NCBI Taxonomy" id="408172"/>
    <lineage>
        <taxon>unclassified sequences</taxon>
        <taxon>metagenomes</taxon>
        <taxon>ecological metagenomes</taxon>
    </lineage>
</organism>
<dbReference type="InterPro" id="IPR013785">
    <property type="entry name" value="Aldolase_TIM"/>
</dbReference>
<evidence type="ECO:0000313" key="6">
    <source>
        <dbReference type="EMBL" id="SVA82189.1"/>
    </source>
</evidence>
<keyword evidence="2" id="KW-0479">Metal-binding</keyword>
<protein>
    <recommendedName>
        <fullName evidence="5">Radical SAM core domain-containing protein</fullName>
    </recommendedName>
</protein>
<name>A0A381YZ15_9ZZZZ</name>
<dbReference type="GO" id="GO:0046872">
    <property type="term" value="F:metal ion binding"/>
    <property type="evidence" value="ECO:0007669"/>
    <property type="project" value="UniProtKB-KW"/>
</dbReference>
<dbReference type="GO" id="GO:0003824">
    <property type="term" value="F:catalytic activity"/>
    <property type="evidence" value="ECO:0007669"/>
    <property type="project" value="InterPro"/>
</dbReference>
<dbReference type="GO" id="GO:0051536">
    <property type="term" value="F:iron-sulfur cluster binding"/>
    <property type="evidence" value="ECO:0007669"/>
    <property type="project" value="UniProtKB-KW"/>
</dbReference>
<keyword evidence="3" id="KW-0408">Iron</keyword>
<dbReference type="AlphaFoldDB" id="A0A381YZ15"/>
<dbReference type="EMBL" id="UINC01019416">
    <property type="protein sequence ID" value="SVA82189.1"/>
    <property type="molecule type" value="Genomic_DNA"/>
</dbReference>
<gene>
    <name evidence="6" type="ORF">METZ01_LOCUS135043</name>
</gene>
<sequence>MCPRSINGASVRKTLELTEISFQDFKSWFSPYIKQLKSWVICGGTGEPNVAKDMLKIIEYIRTENEDSFIHMNTNGGVRTPDYYKELGKYFPIEKEWSTQGQVIFSIDGLEDTNHLYRRNNSWKKVMENSQAFIDSGGKAEWEFLIFKHNEHQIEEARQLSKEMGFINFVAKKALGFQHLNEGVPVPHPVYNKDGTLEYLLEAPMDDNNRNMGSLTEINNVDIHNHIPLESRHKWDKKFMDYILDFNPVTAHAEPDYERRVNNSTINCKVLGQPENPEDKHEIYVTAQGLVMPCCWIGTIYYVPSNWFEIIQIQQVIKKFGEDKISLYKHTLEEVYNSGYFDIFKNGWNKDNIRCGKLGYCATTCGENNQIDDIWTHEKNER</sequence>